<dbReference type="GO" id="GO:0008999">
    <property type="term" value="F:protein-N-terminal-alanine acetyltransferase activity"/>
    <property type="evidence" value="ECO:0007669"/>
    <property type="project" value="TreeGrafter"/>
</dbReference>
<dbReference type="RefSeq" id="WP_133579739.1">
    <property type="nucleotide sequence ID" value="NZ_SNYJ01000004.1"/>
</dbReference>
<evidence type="ECO:0000259" key="1">
    <source>
        <dbReference type="PROSITE" id="PS51186"/>
    </source>
</evidence>
<organism evidence="2 3">
    <name type="scientific">Aureibacillus halotolerans</name>
    <dbReference type="NCBI Taxonomy" id="1508390"/>
    <lineage>
        <taxon>Bacteria</taxon>
        <taxon>Bacillati</taxon>
        <taxon>Bacillota</taxon>
        <taxon>Bacilli</taxon>
        <taxon>Bacillales</taxon>
        <taxon>Bacillaceae</taxon>
        <taxon>Aureibacillus</taxon>
    </lineage>
</organism>
<evidence type="ECO:0000313" key="2">
    <source>
        <dbReference type="EMBL" id="TDQ41139.1"/>
    </source>
</evidence>
<dbReference type="OrthoDB" id="9799321at2"/>
<protein>
    <submittedName>
        <fullName evidence="2">Ribosomal-protein-serine acetyltransferase</fullName>
    </submittedName>
</protein>
<dbReference type="EMBL" id="SNYJ01000004">
    <property type="protein sequence ID" value="TDQ41139.1"/>
    <property type="molecule type" value="Genomic_DNA"/>
</dbReference>
<name>A0A4R6U8M2_9BACI</name>
<dbReference type="PANTHER" id="PTHR43441">
    <property type="entry name" value="RIBOSOMAL-PROTEIN-SERINE ACETYLTRANSFERASE"/>
    <property type="match status" value="1"/>
</dbReference>
<dbReference type="Proteomes" id="UP000295632">
    <property type="component" value="Unassembled WGS sequence"/>
</dbReference>
<dbReference type="PANTHER" id="PTHR43441:SF12">
    <property type="entry name" value="RIBOSOMAL N-ACETYLTRANSFERASE YDAF-RELATED"/>
    <property type="match status" value="1"/>
</dbReference>
<dbReference type="Pfam" id="PF13302">
    <property type="entry name" value="Acetyltransf_3"/>
    <property type="match status" value="1"/>
</dbReference>
<dbReference type="PROSITE" id="PS51186">
    <property type="entry name" value="GNAT"/>
    <property type="match status" value="1"/>
</dbReference>
<dbReference type="AlphaFoldDB" id="A0A4R6U8M2"/>
<sequence>MYKAMIDKDTYISILEPRHAEELYHVIDANRENIGEWLSFPMKTNNVEDSKIFIEKSLKRLSENNGYWAGIWHENSIAGSIGYLFMDWSARKTEIGYWLGKDYVGKGLATLACKQLIDHSFNDLRLRKVEINVATKNCKSKAIPERLGFMQEGIIRNYEYLNGEYHDRVIYGLLKEDWEQENINNLGENETWTK</sequence>
<dbReference type="InterPro" id="IPR051908">
    <property type="entry name" value="Ribosomal_N-acetyltransferase"/>
</dbReference>
<proteinExistence type="predicted"/>
<reference evidence="2 3" key="1">
    <citation type="submission" date="2019-03" db="EMBL/GenBank/DDBJ databases">
        <title>Genomic Encyclopedia of Type Strains, Phase IV (KMG-IV): sequencing the most valuable type-strain genomes for metagenomic binning, comparative biology and taxonomic classification.</title>
        <authorList>
            <person name="Goeker M."/>
        </authorList>
    </citation>
    <scope>NUCLEOTIDE SEQUENCE [LARGE SCALE GENOMIC DNA]</scope>
    <source>
        <strain evidence="2 3">DSM 28697</strain>
    </source>
</reference>
<accession>A0A4R6U8M2</accession>
<dbReference type="InterPro" id="IPR000182">
    <property type="entry name" value="GNAT_dom"/>
</dbReference>
<evidence type="ECO:0000313" key="3">
    <source>
        <dbReference type="Proteomes" id="UP000295632"/>
    </source>
</evidence>
<dbReference type="Gene3D" id="3.40.630.30">
    <property type="match status" value="1"/>
</dbReference>
<comment type="caution">
    <text evidence="2">The sequence shown here is derived from an EMBL/GenBank/DDBJ whole genome shotgun (WGS) entry which is preliminary data.</text>
</comment>
<dbReference type="InterPro" id="IPR016181">
    <property type="entry name" value="Acyl_CoA_acyltransferase"/>
</dbReference>
<feature type="domain" description="N-acetyltransferase" evidence="1">
    <location>
        <begin position="12"/>
        <end position="176"/>
    </location>
</feature>
<dbReference type="GO" id="GO:1990189">
    <property type="term" value="F:protein N-terminal-serine acetyltransferase activity"/>
    <property type="evidence" value="ECO:0007669"/>
    <property type="project" value="TreeGrafter"/>
</dbReference>
<gene>
    <name evidence="2" type="ORF">EV213_104137</name>
</gene>
<dbReference type="GO" id="GO:0005737">
    <property type="term" value="C:cytoplasm"/>
    <property type="evidence" value="ECO:0007669"/>
    <property type="project" value="TreeGrafter"/>
</dbReference>
<dbReference type="SUPFAM" id="SSF55729">
    <property type="entry name" value="Acyl-CoA N-acyltransferases (Nat)"/>
    <property type="match status" value="1"/>
</dbReference>
<keyword evidence="3" id="KW-1185">Reference proteome</keyword>
<keyword evidence="2" id="KW-0808">Transferase</keyword>